<proteinExistence type="inferred from homology"/>
<comment type="subunit">
    <text evidence="8">Homodimer.</text>
</comment>
<dbReference type="Pfam" id="PF13500">
    <property type="entry name" value="AAA_26"/>
    <property type="match status" value="1"/>
</dbReference>
<feature type="binding site" evidence="8">
    <location>
        <begin position="176"/>
        <end position="177"/>
    </location>
    <ligand>
        <name>ATP</name>
        <dbReference type="ChEBI" id="CHEBI:30616"/>
    </ligand>
</feature>
<dbReference type="PANTHER" id="PTHR43210">
    <property type="entry name" value="DETHIOBIOTIN SYNTHETASE"/>
    <property type="match status" value="1"/>
</dbReference>
<comment type="pathway">
    <text evidence="8">Cofactor biosynthesis; biotin biosynthesis; biotin from 7,8-diaminononanoate: step 1/2.</text>
</comment>
<sequence length="232" mass="23808">MSWSCFVTGTDTGIGKTFASVALLHGLRARGLRALGMKPVASGCVRTDAGWRNEDALALLAASEPAPAYADVNPFALPAATAPQLAAREAGIAVDLAALLAAHARLSATAQATVVEGVGGWAAPLADGLDQCALVRALDADVVLVVGLRLGCLSHARLTARAVEADGCRLAGWIGNRVDPSFDRADDYLDLLRDALPAPCLGVLAHAPTGDGAIAAEELDVAPLWRTGDQSR</sequence>
<feature type="binding site" evidence="8">
    <location>
        <position position="42"/>
    </location>
    <ligand>
        <name>substrate</name>
    </ligand>
</feature>
<dbReference type="GO" id="GO:0005524">
    <property type="term" value="F:ATP binding"/>
    <property type="evidence" value="ECO:0007669"/>
    <property type="project" value="UniProtKB-UniRule"/>
</dbReference>
<evidence type="ECO:0000256" key="7">
    <source>
        <dbReference type="ARBA" id="ARBA00022842"/>
    </source>
</evidence>
<dbReference type="PIRSF" id="PIRSF006755">
    <property type="entry name" value="DTB_synth"/>
    <property type="match status" value="1"/>
</dbReference>
<comment type="caution">
    <text evidence="9">The sequence shown here is derived from an EMBL/GenBank/DDBJ whole genome shotgun (WGS) entry which is preliminary data.</text>
</comment>
<comment type="subcellular location">
    <subcellularLocation>
        <location evidence="8">Cytoplasm</location>
    </subcellularLocation>
</comment>
<feature type="active site" evidence="8">
    <location>
        <position position="38"/>
    </location>
</feature>
<evidence type="ECO:0000256" key="2">
    <source>
        <dbReference type="ARBA" id="ARBA00022598"/>
    </source>
</evidence>
<dbReference type="EMBL" id="VTFT01000001">
    <property type="protein sequence ID" value="TYT26850.1"/>
    <property type="molecule type" value="Genomic_DNA"/>
</dbReference>
<reference evidence="9 10" key="1">
    <citation type="submission" date="2019-08" db="EMBL/GenBank/DDBJ databases">
        <title>Luteimonas viscosus sp. nov., isolated from soil of a sunflower field.</title>
        <authorList>
            <person name="Jianli Z."/>
            <person name="Ying Z."/>
        </authorList>
    </citation>
    <scope>NUCLEOTIDE SEQUENCE [LARGE SCALE GENOMIC DNA]</scope>
    <source>
        <strain evidence="9 10">XBU10</strain>
    </source>
</reference>
<comment type="catalytic activity">
    <reaction evidence="8">
        <text>(7R,8S)-7,8-diammoniononanoate + CO2 + ATP = (4R,5S)-dethiobiotin + ADP + phosphate + 3 H(+)</text>
        <dbReference type="Rhea" id="RHEA:15805"/>
        <dbReference type="ChEBI" id="CHEBI:15378"/>
        <dbReference type="ChEBI" id="CHEBI:16526"/>
        <dbReference type="ChEBI" id="CHEBI:30616"/>
        <dbReference type="ChEBI" id="CHEBI:43474"/>
        <dbReference type="ChEBI" id="CHEBI:149469"/>
        <dbReference type="ChEBI" id="CHEBI:149473"/>
        <dbReference type="ChEBI" id="CHEBI:456216"/>
        <dbReference type="EC" id="6.3.3.3"/>
    </reaction>
</comment>
<gene>
    <name evidence="8 9" type="primary">bioD</name>
    <name evidence="9" type="ORF">FZO89_11595</name>
</gene>
<dbReference type="SUPFAM" id="SSF52540">
    <property type="entry name" value="P-loop containing nucleoside triphosphate hydrolases"/>
    <property type="match status" value="1"/>
</dbReference>
<feature type="binding site" evidence="8">
    <location>
        <begin position="116"/>
        <end position="119"/>
    </location>
    <ligand>
        <name>ATP</name>
        <dbReference type="ChEBI" id="CHEBI:30616"/>
    </ligand>
</feature>
<dbReference type="PANTHER" id="PTHR43210:SF5">
    <property type="entry name" value="DETHIOBIOTIN SYNTHETASE"/>
    <property type="match status" value="1"/>
</dbReference>
<evidence type="ECO:0000256" key="8">
    <source>
        <dbReference type="HAMAP-Rule" id="MF_00336"/>
    </source>
</evidence>
<accession>A0A5D4XVH8</accession>
<evidence type="ECO:0000256" key="5">
    <source>
        <dbReference type="ARBA" id="ARBA00022756"/>
    </source>
</evidence>
<feature type="binding site" evidence="8">
    <location>
        <position position="116"/>
    </location>
    <ligand>
        <name>Mg(2+)</name>
        <dbReference type="ChEBI" id="CHEBI:18420"/>
    </ligand>
</feature>
<dbReference type="InterPro" id="IPR004472">
    <property type="entry name" value="DTB_synth_BioD"/>
</dbReference>
<feature type="binding site" evidence="8">
    <location>
        <position position="55"/>
    </location>
    <ligand>
        <name>ATP</name>
        <dbReference type="ChEBI" id="CHEBI:30616"/>
    </ligand>
</feature>
<comment type="function">
    <text evidence="8">Catalyzes a mechanistically unusual reaction, the ATP-dependent insertion of CO2 between the N7 and N8 nitrogen atoms of 7,8-diaminopelargonic acid (DAPA, also called 7,8-diammoniononanoate) to form a ureido ring.</text>
</comment>
<evidence type="ECO:0000256" key="6">
    <source>
        <dbReference type="ARBA" id="ARBA00022840"/>
    </source>
</evidence>
<feature type="binding site" evidence="8">
    <location>
        <position position="17"/>
    </location>
    <ligand>
        <name>Mg(2+)</name>
        <dbReference type="ChEBI" id="CHEBI:18420"/>
    </ligand>
</feature>
<dbReference type="CDD" id="cd03109">
    <property type="entry name" value="DTBS"/>
    <property type="match status" value="1"/>
</dbReference>
<dbReference type="GO" id="GO:0004141">
    <property type="term" value="F:dethiobiotin synthase activity"/>
    <property type="evidence" value="ECO:0007669"/>
    <property type="project" value="UniProtKB-UniRule"/>
</dbReference>
<dbReference type="AlphaFoldDB" id="A0A5D4XVH8"/>
<evidence type="ECO:0000256" key="1">
    <source>
        <dbReference type="ARBA" id="ARBA00022490"/>
    </source>
</evidence>
<keyword evidence="7 8" id="KW-0460">Magnesium</keyword>
<organism evidence="9 10">
    <name type="scientific">Luteimonas viscosa</name>
    <dbReference type="NCBI Taxonomy" id="1132694"/>
    <lineage>
        <taxon>Bacteria</taxon>
        <taxon>Pseudomonadati</taxon>
        <taxon>Pseudomonadota</taxon>
        <taxon>Gammaproteobacteria</taxon>
        <taxon>Lysobacterales</taxon>
        <taxon>Lysobacteraceae</taxon>
        <taxon>Luteimonas</taxon>
    </lineage>
</organism>
<dbReference type="NCBIfam" id="TIGR00347">
    <property type="entry name" value="bioD"/>
    <property type="match status" value="1"/>
</dbReference>
<dbReference type="GO" id="GO:0042803">
    <property type="term" value="F:protein homodimerization activity"/>
    <property type="evidence" value="ECO:0007669"/>
    <property type="project" value="UniProtKB-ARBA"/>
</dbReference>
<dbReference type="UniPathway" id="UPA00078">
    <property type="reaction ID" value="UER00161"/>
</dbReference>
<comment type="cofactor">
    <cofactor evidence="8">
        <name>Mg(2+)</name>
        <dbReference type="ChEBI" id="CHEBI:18420"/>
    </cofactor>
</comment>
<dbReference type="Gene3D" id="3.40.50.300">
    <property type="entry name" value="P-loop containing nucleotide triphosphate hydrolases"/>
    <property type="match status" value="1"/>
</dbReference>
<evidence type="ECO:0000313" key="9">
    <source>
        <dbReference type="EMBL" id="TYT26850.1"/>
    </source>
</evidence>
<evidence type="ECO:0000256" key="4">
    <source>
        <dbReference type="ARBA" id="ARBA00022741"/>
    </source>
</evidence>
<dbReference type="GO" id="GO:0009102">
    <property type="term" value="P:biotin biosynthetic process"/>
    <property type="evidence" value="ECO:0007669"/>
    <property type="project" value="UniProtKB-UniRule"/>
</dbReference>
<keyword evidence="6 8" id="KW-0067">ATP-binding</keyword>
<name>A0A5D4XVH8_9GAMM</name>
<feature type="binding site" evidence="8">
    <location>
        <position position="55"/>
    </location>
    <ligand>
        <name>Mg(2+)</name>
        <dbReference type="ChEBI" id="CHEBI:18420"/>
    </ligand>
</feature>
<keyword evidence="1 8" id="KW-0963">Cytoplasm</keyword>
<keyword evidence="3 8" id="KW-0479">Metal-binding</keyword>
<keyword evidence="10" id="KW-1185">Reference proteome</keyword>
<dbReference type="RefSeq" id="WP_149103403.1">
    <property type="nucleotide sequence ID" value="NZ_VTFT01000001.1"/>
</dbReference>
<dbReference type="Proteomes" id="UP000324973">
    <property type="component" value="Unassembled WGS sequence"/>
</dbReference>
<comment type="similarity">
    <text evidence="8">Belongs to the dethiobiotin synthetase family.</text>
</comment>
<dbReference type="GO" id="GO:0005829">
    <property type="term" value="C:cytosol"/>
    <property type="evidence" value="ECO:0007669"/>
    <property type="project" value="TreeGrafter"/>
</dbReference>
<evidence type="ECO:0000313" key="10">
    <source>
        <dbReference type="Proteomes" id="UP000324973"/>
    </source>
</evidence>
<dbReference type="InterPro" id="IPR027417">
    <property type="entry name" value="P-loop_NTPase"/>
</dbReference>
<dbReference type="HAMAP" id="MF_00336">
    <property type="entry name" value="BioD"/>
    <property type="match status" value="1"/>
</dbReference>
<comment type="caution">
    <text evidence="8">Lacks conserved residue(s) required for the propagation of feature annotation.</text>
</comment>
<dbReference type="FunFam" id="3.40.50.300:FF:000292">
    <property type="entry name" value="ATP-dependent dethiobiotin synthetase BioD"/>
    <property type="match status" value="1"/>
</dbReference>
<keyword evidence="5 8" id="KW-0093">Biotin biosynthesis</keyword>
<protein>
    <recommendedName>
        <fullName evidence="8">ATP-dependent dethiobiotin synthetase BioD</fullName>
        <ecNumber evidence="8">6.3.3.3</ecNumber>
    </recommendedName>
    <alternativeName>
        <fullName evidence="8">DTB synthetase</fullName>
        <shortName evidence="8">DTBS</shortName>
    </alternativeName>
    <alternativeName>
        <fullName evidence="8">Dethiobiotin synthase</fullName>
    </alternativeName>
</protein>
<feature type="binding site" evidence="8">
    <location>
        <begin position="13"/>
        <end position="18"/>
    </location>
    <ligand>
        <name>ATP</name>
        <dbReference type="ChEBI" id="CHEBI:30616"/>
    </ligand>
</feature>
<keyword evidence="2 8" id="KW-0436">Ligase</keyword>
<dbReference type="OrthoDB" id="9802097at2"/>
<dbReference type="EC" id="6.3.3.3" evidence="8"/>
<evidence type="ECO:0000256" key="3">
    <source>
        <dbReference type="ARBA" id="ARBA00022723"/>
    </source>
</evidence>
<dbReference type="GO" id="GO:0000287">
    <property type="term" value="F:magnesium ion binding"/>
    <property type="evidence" value="ECO:0007669"/>
    <property type="project" value="UniProtKB-UniRule"/>
</dbReference>
<feature type="binding site" evidence="8">
    <location>
        <begin position="208"/>
        <end position="210"/>
    </location>
    <ligand>
        <name>ATP</name>
        <dbReference type="ChEBI" id="CHEBI:30616"/>
    </ligand>
</feature>
<keyword evidence="4 8" id="KW-0547">Nucleotide-binding</keyword>